<dbReference type="SUPFAM" id="SSF55729">
    <property type="entry name" value="Acyl-CoA N-acyltransferases (Nat)"/>
    <property type="match status" value="1"/>
</dbReference>
<name>A0AAQ4CR17_9CREN</name>
<organism evidence="2 3">
    <name type="scientific">Saccharolobus caldissimus</name>
    <dbReference type="NCBI Taxonomy" id="1702097"/>
    <lineage>
        <taxon>Archaea</taxon>
        <taxon>Thermoproteota</taxon>
        <taxon>Thermoprotei</taxon>
        <taxon>Sulfolobales</taxon>
        <taxon>Sulfolobaceae</taxon>
        <taxon>Saccharolobus</taxon>
    </lineage>
</organism>
<dbReference type="Pfam" id="PF00583">
    <property type="entry name" value="Acetyltransf_1"/>
    <property type="match status" value="1"/>
</dbReference>
<dbReference type="GO" id="GO:0016747">
    <property type="term" value="F:acyltransferase activity, transferring groups other than amino-acyl groups"/>
    <property type="evidence" value="ECO:0007669"/>
    <property type="project" value="InterPro"/>
</dbReference>
<dbReference type="InterPro" id="IPR016181">
    <property type="entry name" value="Acyl_CoA_acyltransferase"/>
</dbReference>
<evidence type="ECO:0000313" key="3">
    <source>
        <dbReference type="Proteomes" id="UP001319921"/>
    </source>
</evidence>
<dbReference type="EMBL" id="AP025226">
    <property type="protein sequence ID" value="BDB98248.1"/>
    <property type="molecule type" value="Genomic_DNA"/>
</dbReference>
<accession>A0AAQ4CR17</accession>
<keyword evidence="3" id="KW-1185">Reference proteome</keyword>
<evidence type="ECO:0000313" key="2">
    <source>
        <dbReference type="EMBL" id="BDB98248.1"/>
    </source>
</evidence>
<dbReference type="AlphaFoldDB" id="A0AAQ4CR17"/>
<protein>
    <submittedName>
        <fullName evidence="2">GNAT family N-acetyltransferase</fullName>
    </submittedName>
</protein>
<dbReference type="RefSeq" id="WP_229572161.1">
    <property type="nucleotide sequence ID" value="NZ_AP025226.1"/>
</dbReference>
<dbReference type="Proteomes" id="UP001319921">
    <property type="component" value="Chromosome"/>
</dbReference>
<dbReference type="GeneID" id="68866004"/>
<reference evidence="2 3" key="1">
    <citation type="journal article" date="2022" name="Microbiol. Resour. Announc.">
        <title>Complete Genome Sequence of the Hyperthermophilic and Acidophilic Archaeon Saccharolobus caldissimus Strain HS-3T.</title>
        <authorList>
            <person name="Sakai H.D."/>
            <person name="Kurosawa N."/>
        </authorList>
    </citation>
    <scope>NUCLEOTIDE SEQUENCE [LARGE SCALE GENOMIC DNA]</scope>
    <source>
        <strain evidence="2 3">JCM32116</strain>
    </source>
</reference>
<feature type="domain" description="N-acetyltransferase" evidence="1">
    <location>
        <begin position="8"/>
        <end position="164"/>
    </location>
</feature>
<dbReference type="CDD" id="cd04301">
    <property type="entry name" value="NAT_SF"/>
    <property type="match status" value="1"/>
</dbReference>
<proteinExistence type="predicted"/>
<evidence type="ECO:0000259" key="1">
    <source>
        <dbReference type="PROSITE" id="PS51186"/>
    </source>
</evidence>
<sequence>MIIDGKRIEIIKANENYAEKFYEYLQELKDDPENYTVIRYQEVKLEDVNKIKWEDNPMFLALEGNRIVGSLQIIRGKYFGIARQNHVGELAYSVSKEFRGKGLIYALFSHALENIKLKIITAWVDERNIRSQKLLEKLNFTKLGKINEFMYSLREGIYVNLLFYVGNADNILRRAKEELERRGIKYSDS</sequence>
<dbReference type="Gene3D" id="3.40.630.30">
    <property type="match status" value="1"/>
</dbReference>
<dbReference type="PANTHER" id="PTHR43792">
    <property type="entry name" value="GNAT FAMILY, PUTATIVE (AFU_ORTHOLOGUE AFUA_3G00765)-RELATED-RELATED"/>
    <property type="match status" value="1"/>
</dbReference>
<dbReference type="PANTHER" id="PTHR43792:SF1">
    <property type="entry name" value="N-ACETYLTRANSFERASE DOMAIN-CONTAINING PROTEIN"/>
    <property type="match status" value="1"/>
</dbReference>
<dbReference type="PROSITE" id="PS51186">
    <property type="entry name" value="GNAT"/>
    <property type="match status" value="1"/>
</dbReference>
<dbReference type="KEGG" id="scas:SACC_12650"/>
<dbReference type="InterPro" id="IPR000182">
    <property type="entry name" value="GNAT_dom"/>
</dbReference>
<gene>
    <name evidence="2" type="ORF">SACC_12650</name>
</gene>
<dbReference type="InterPro" id="IPR051531">
    <property type="entry name" value="N-acetyltransferase"/>
</dbReference>